<accession>A0A3D4V6K1</accession>
<dbReference type="AlphaFoldDB" id="A0A3D4V6K1"/>
<dbReference type="InterPro" id="IPR023036">
    <property type="entry name" value="Ribosomal_uS14_bac/plastid"/>
</dbReference>
<dbReference type="HAMAP" id="MF_00537">
    <property type="entry name" value="Ribosomal_uS14_1"/>
    <property type="match status" value="1"/>
</dbReference>
<comment type="function">
    <text evidence="1 8">Binds 16S rRNA, required for the assembly of 30S particles and may also be responsible for determining the conformation of the 16S rRNA at the A site.</text>
</comment>
<dbReference type="PROSITE" id="PS00527">
    <property type="entry name" value="RIBOSOMAL_S14"/>
    <property type="match status" value="1"/>
</dbReference>
<dbReference type="GO" id="GO:0019843">
    <property type="term" value="F:rRNA binding"/>
    <property type="evidence" value="ECO:0007669"/>
    <property type="project" value="UniProtKB-UniRule"/>
</dbReference>
<keyword evidence="8" id="KW-0699">rRNA-binding</keyword>
<dbReference type="Pfam" id="PF00253">
    <property type="entry name" value="Ribosomal_S14"/>
    <property type="match status" value="1"/>
</dbReference>
<evidence type="ECO:0000256" key="4">
    <source>
        <dbReference type="ARBA" id="ARBA00022980"/>
    </source>
</evidence>
<keyword evidence="3 8" id="KW-0694">RNA-binding</keyword>
<dbReference type="PANTHER" id="PTHR19836:SF23">
    <property type="entry name" value="SMALL RIBOSOMAL SUBUNIT PROTEIN US14A"/>
    <property type="match status" value="1"/>
</dbReference>
<evidence type="ECO:0000313" key="9">
    <source>
        <dbReference type="EMBL" id="HCT56705.1"/>
    </source>
</evidence>
<evidence type="ECO:0000256" key="2">
    <source>
        <dbReference type="ARBA" id="ARBA00009083"/>
    </source>
</evidence>
<dbReference type="GO" id="GO:0006412">
    <property type="term" value="P:translation"/>
    <property type="evidence" value="ECO:0007669"/>
    <property type="project" value="UniProtKB-UniRule"/>
</dbReference>
<proteinExistence type="inferred from homology"/>
<dbReference type="Gene3D" id="1.10.287.1480">
    <property type="match status" value="1"/>
</dbReference>
<dbReference type="InterPro" id="IPR018271">
    <property type="entry name" value="Ribosomal_uS14_CS"/>
</dbReference>
<evidence type="ECO:0000256" key="1">
    <source>
        <dbReference type="ARBA" id="ARBA00003686"/>
    </source>
</evidence>
<evidence type="ECO:0000313" key="10">
    <source>
        <dbReference type="Proteomes" id="UP000264071"/>
    </source>
</evidence>
<dbReference type="GO" id="GO:0005737">
    <property type="term" value="C:cytoplasm"/>
    <property type="evidence" value="ECO:0007669"/>
    <property type="project" value="UniProtKB-ARBA"/>
</dbReference>
<evidence type="ECO:0000256" key="8">
    <source>
        <dbReference type="HAMAP-Rule" id="MF_00537"/>
    </source>
</evidence>
<comment type="similarity">
    <text evidence="2 8">Belongs to the universal ribosomal protein uS14 family.</text>
</comment>
<dbReference type="GO" id="GO:0015935">
    <property type="term" value="C:small ribosomal subunit"/>
    <property type="evidence" value="ECO:0007669"/>
    <property type="project" value="TreeGrafter"/>
</dbReference>
<organism evidence="9 10">
    <name type="scientific">Gemmatimonas aurantiaca</name>
    <dbReference type="NCBI Taxonomy" id="173480"/>
    <lineage>
        <taxon>Bacteria</taxon>
        <taxon>Pseudomonadati</taxon>
        <taxon>Gemmatimonadota</taxon>
        <taxon>Gemmatimonadia</taxon>
        <taxon>Gemmatimonadales</taxon>
        <taxon>Gemmatimonadaceae</taxon>
        <taxon>Gemmatimonas</taxon>
    </lineage>
</organism>
<keyword evidence="5 8" id="KW-0687">Ribonucleoprotein</keyword>
<comment type="subunit">
    <text evidence="7 8">Part of the 30S ribosomal subunit. Contacts proteins S3 and S10.</text>
</comment>
<dbReference type="PANTHER" id="PTHR19836">
    <property type="entry name" value="30S RIBOSOMAL PROTEIN S14"/>
    <property type="match status" value="1"/>
</dbReference>
<dbReference type="GO" id="GO:0003735">
    <property type="term" value="F:structural constituent of ribosome"/>
    <property type="evidence" value="ECO:0007669"/>
    <property type="project" value="InterPro"/>
</dbReference>
<dbReference type="Proteomes" id="UP000264071">
    <property type="component" value="Unassembled WGS sequence"/>
</dbReference>
<sequence>MAKTSKLARNAQRTELVQRYAQKRAALKATISSPKSTPEEVQAAVNALHKLPRDSSKTRIRNRCSISGRPRAYLRHFGLSRIALRDMALNGFIPGVRKASW</sequence>
<dbReference type="InterPro" id="IPR001209">
    <property type="entry name" value="Ribosomal_uS14"/>
</dbReference>
<dbReference type="SUPFAM" id="SSF57716">
    <property type="entry name" value="Glucocorticoid receptor-like (DNA-binding domain)"/>
    <property type="match status" value="1"/>
</dbReference>
<dbReference type="FunFam" id="1.10.287.1480:FF:000001">
    <property type="entry name" value="30S ribosomal protein S14"/>
    <property type="match status" value="1"/>
</dbReference>
<dbReference type="NCBIfam" id="NF006477">
    <property type="entry name" value="PRK08881.1"/>
    <property type="match status" value="1"/>
</dbReference>
<evidence type="ECO:0000256" key="5">
    <source>
        <dbReference type="ARBA" id="ARBA00023274"/>
    </source>
</evidence>
<protein>
    <recommendedName>
        <fullName evidence="6 8">Small ribosomal subunit protein uS14</fullName>
    </recommendedName>
</protein>
<dbReference type="OMA" id="FGLCRNQ"/>
<keyword evidence="4 8" id="KW-0689">Ribosomal protein</keyword>
<evidence type="ECO:0000256" key="6">
    <source>
        <dbReference type="ARBA" id="ARBA00035167"/>
    </source>
</evidence>
<name>A0A3D4V6K1_9BACT</name>
<reference evidence="9 10" key="1">
    <citation type="journal article" date="2018" name="Nat. Biotechnol.">
        <title>A standardized bacterial taxonomy based on genome phylogeny substantially revises the tree of life.</title>
        <authorList>
            <person name="Parks D.H."/>
            <person name="Chuvochina M."/>
            <person name="Waite D.W."/>
            <person name="Rinke C."/>
            <person name="Skarshewski A."/>
            <person name="Chaumeil P.A."/>
            <person name="Hugenholtz P."/>
        </authorList>
    </citation>
    <scope>NUCLEOTIDE SEQUENCE [LARGE SCALE GENOMIC DNA]</scope>
    <source>
        <strain evidence="9">UBA8844</strain>
    </source>
</reference>
<gene>
    <name evidence="8" type="primary">rpsN</name>
    <name evidence="9" type="ORF">DGD08_05770</name>
</gene>
<dbReference type="EMBL" id="DPIY01000006">
    <property type="protein sequence ID" value="HCT56705.1"/>
    <property type="molecule type" value="Genomic_DNA"/>
</dbReference>
<evidence type="ECO:0000256" key="3">
    <source>
        <dbReference type="ARBA" id="ARBA00022884"/>
    </source>
</evidence>
<evidence type="ECO:0000256" key="7">
    <source>
        <dbReference type="ARBA" id="ARBA00047110"/>
    </source>
</evidence>
<comment type="caution">
    <text evidence="9">The sequence shown here is derived from an EMBL/GenBank/DDBJ whole genome shotgun (WGS) entry which is preliminary data.</text>
</comment>